<keyword evidence="3" id="KW-1185">Reference proteome</keyword>
<proteinExistence type="predicted"/>
<dbReference type="HOGENOM" id="CLU_1250797_0_0_1"/>
<dbReference type="EMBL" id="KN835094">
    <property type="protein sequence ID" value="KIK49699.1"/>
    <property type="molecule type" value="Genomic_DNA"/>
</dbReference>
<evidence type="ECO:0000313" key="2">
    <source>
        <dbReference type="EMBL" id="KIK49699.1"/>
    </source>
</evidence>
<dbReference type="Proteomes" id="UP000053593">
    <property type="component" value="Unassembled WGS sequence"/>
</dbReference>
<reference evidence="2 3" key="1">
    <citation type="submission" date="2014-04" db="EMBL/GenBank/DDBJ databases">
        <title>Evolutionary Origins and Diversification of the Mycorrhizal Mutualists.</title>
        <authorList>
            <consortium name="DOE Joint Genome Institute"/>
            <consortium name="Mycorrhizal Genomics Consortium"/>
            <person name="Kohler A."/>
            <person name="Kuo A."/>
            <person name="Nagy L.G."/>
            <person name="Floudas D."/>
            <person name="Copeland A."/>
            <person name="Barry K.W."/>
            <person name="Cichocki N."/>
            <person name="Veneault-Fourrey C."/>
            <person name="LaButti K."/>
            <person name="Lindquist E.A."/>
            <person name="Lipzen A."/>
            <person name="Lundell T."/>
            <person name="Morin E."/>
            <person name="Murat C."/>
            <person name="Riley R."/>
            <person name="Ohm R."/>
            <person name="Sun H."/>
            <person name="Tunlid A."/>
            <person name="Henrissat B."/>
            <person name="Grigoriev I.V."/>
            <person name="Hibbett D.S."/>
            <person name="Martin F."/>
        </authorList>
    </citation>
    <scope>NUCLEOTIDE SEQUENCE [LARGE SCALE GENOMIC DNA]</scope>
    <source>
        <strain evidence="2 3">FD-317 M1</strain>
    </source>
</reference>
<evidence type="ECO:0000256" key="1">
    <source>
        <dbReference type="SAM" id="MobiDB-lite"/>
    </source>
</evidence>
<accession>A0A0D0BJJ9</accession>
<name>A0A0D0BJJ9_9AGAR</name>
<feature type="region of interest" description="Disordered" evidence="1">
    <location>
        <begin position="98"/>
        <end position="149"/>
    </location>
</feature>
<dbReference type="AlphaFoldDB" id="A0A0D0BJJ9"/>
<feature type="compositionally biased region" description="Basic and acidic residues" evidence="1">
    <location>
        <begin position="121"/>
        <end position="133"/>
    </location>
</feature>
<gene>
    <name evidence="2" type="ORF">GYMLUDRAFT_51584</name>
</gene>
<feature type="compositionally biased region" description="Polar residues" evidence="1">
    <location>
        <begin position="111"/>
        <end position="120"/>
    </location>
</feature>
<sequence length="221" mass="24470">MTLANVINKTHIHEPAVPATRSAISGPDPPTLDVKYEVEPVTPATRSTVPNKPPPLRIKLEVEQRFIKREPSSPLLHRLPRLQELESPPIYHPAISCLPPSSPVSRPPNHLRSSSFVSHSNDNDNDKHHERNEVTLVNGTPDGSPGDDRATVGDLTMLVTASEKTVIEAIRSYVDERLASHRLETASQDLYIDVLRTCLITADLGVPEPPILESQQQFLYP</sequence>
<organism evidence="2 3">
    <name type="scientific">Collybiopsis luxurians FD-317 M1</name>
    <dbReference type="NCBI Taxonomy" id="944289"/>
    <lineage>
        <taxon>Eukaryota</taxon>
        <taxon>Fungi</taxon>
        <taxon>Dikarya</taxon>
        <taxon>Basidiomycota</taxon>
        <taxon>Agaricomycotina</taxon>
        <taxon>Agaricomycetes</taxon>
        <taxon>Agaricomycetidae</taxon>
        <taxon>Agaricales</taxon>
        <taxon>Marasmiineae</taxon>
        <taxon>Omphalotaceae</taxon>
        <taxon>Collybiopsis</taxon>
        <taxon>Collybiopsis luxurians</taxon>
    </lineage>
</organism>
<protein>
    <submittedName>
        <fullName evidence="2">Uncharacterized protein</fullName>
    </submittedName>
</protein>
<evidence type="ECO:0000313" key="3">
    <source>
        <dbReference type="Proteomes" id="UP000053593"/>
    </source>
</evidence>